<dbReference type="Proteomes" id="UP001501624">
    <property type="component" value="Unassembled WGS sequence"/>
</dbReference>
<accession>A0ABP7HQV8</accession>
<reference evidence="3" key="1">
    <citation type="journal article" date="2019" name="Int. J. Syst. Evol. Microbiol.">
        <title>The Global Catalogue of Microorganisms (GCM) 10K type strain sequencing project: providing services to taxonomists for standard genome sequencing and annotation.</title>
        <authorList>
            <consortium name="The Broad Institute Genomics Platform"/>
            <consortium name="The Broad Institute Genome Sequencing Center for Infectious Disease"/>
            <person name="Wu L."/>
            <person name="Ma J."/>
        </authorList>
    </citation>
    <scope>NUCLEOTIDE SEQUENCE [LARGE SCALE GENOMIC DNA]</scope>
    <source>
        <strain evidence="3">JCM 17017</strain>
    </source>
</reference>
<gene>
    <name evidence="2" type="ORF">GCM10022380_15740</name>
</gene>
<dbReference type="RefSeq" id="WP_237334969.1">
    <property type="nucleotide sequence ID" value="NZ_BAABCM010000001.1"/>
</dbReference>
<protein>
    <recommendedName>
        <fullName evidence="4">PPE family protein</fullName>
    </recommendedName>
</protein>
<evidence type="ECO:0000313" key="2">
    <source>
        <dbReference type="EMBL" id="GAA3799296.1"/>
    </source>
</evidence>
<evidence type="ECO:0000256" key="1">
    <source>
        <dbReference type="SAM" id="MobiDB-lite"/>
    </source>
</evidence>
<organism evidence="2 3">
    <name type="scientific">Amycolatopsis tucumanensis</name>
    <dbReference type="NCBI Taxonomy" id="401106"/>
    <lineage>
        <taxon>Bacteria</taxon>
        <taxon>Bacillati</taxon>
        <taxon>Actinomycetota</taxon>
        <taxon>Actinomycetes</taxon>
        <taxon>Pseudonocardiales</taxon>
        <taxon>Pseudonocardiaceae</taxon>
        <taxon>Amycolatopsis</taxon>
    </lineage>
</organism>
<evidence type="ECO:0000313" key="3">
    <source>
        <dbReference type="Proteomes" id="UP001501624"/>
    </source>
</evidence>
<dbReference type="Gene3D" id="1.10.287.1060">
    <property type="entry name" value="ESAT-6-like"/>
    <property type="match status" value="1"/>
</dbReference>
<feature type="region of interest" description="Disordered" evidence="1">
    <location>
        <begin position="254"/>
        <end position="391"/>
    </location>
</feature>
<dbReference type="EMBL" id="BAABCM010000001">
    <property type="protein sequence ID" value="GAA3799296.1"/>
    <property type="molecule type" value="Genomic_DNA"/>
</dbReference>
<proteinExistence type="predicted"/>
<evidence type="ECO:0008006" key="4">
    <source>
        <dbReference type="Google" id="ProtNLM"/>
    </source>
</evidence>
<sequence>MDYDRLPAMVQFALADVEAHSHLERVEQAARMWRTVAGELRDLSAALGRELDRLRPEWTDATGADFAARAERRRAAIEEALDRITAARPWAALDDLAAQLVLTRGKVAGTVERGTEASHTEAAGHLDELDRYFLAAAEAVLAAVGGASAGAAPVFVLTGDLAPGLAPGLVPGSSLPPGSVSMPGLVAVPSGAGWPGAKSGPRTGVGGARPGAATSRAASGRRAAAGSGSRAAAGSGLPPRIERAAHPVPLAAAPQVPQAPQPPDLAAGAKPGSPGTGGAMVPPMMMPPMVPGTTASTTGRRSRVSPAGEERRTRAGQATPGVPARLRGRSAVADPTAAGYRPVAMSAKTAAPAEPETLDREVWQVANPGTVSPLKPETPQPEPRRIRRPRA</sequence>
<name>A0ABP7HQV8_9PSEU</name>
<keyword evidence="3" id="KW-1185">Reference proteome</keyword>
<comment type="caution">
    <text evidence="2">The sequence shown here is derived from an EMBL/GenBank/DDBJ whole genome shotgun (WGS) entry which is preliminary data.</text>
</comment>
<feature type="region of interest" description="Disordered" evidence="1">
    <location>
        <begin position="193"/>
        <end position="241"/>
    </location>
</feature>
<feature type="compositionally biased region" description="Low complexity" evidence="1">
    <location>
        <begin position="210"/>
        <end position="236"/>
    </location>
</feature>